<protein>
    <submittedName>
        <fullName evidence="3">Uncharacterized protein</fullName>
    </submittedName>
</protein>
<feature type="transmembrane region" description="Helical" evidence="2">
    <location>
        <begin position="26"/>
        <end position="46"/>
    </location>
</feature>
<keyword evidence="2" id="KW-0472">Membrane</keyword>
<name>A0AAD3T9Y8_NEPGR</name>
<comment type="caution">
    <text evidence="3">The sequence shown here is derived from an EMBL/GenBank/DDBJ whole genome shotgun (WGS) entry which is preliminary data.</text>
</comment>
<gene>
    <name evidence="3" type="ORF">Nepgr_027232</name>
</gene>
<reference evidence="3" key="1">
    <citation type="submission" date="2023-05" db="EMBL/GenBank/DDBJ databases">
        <title>Nepenthes gracilis genome sequencing.</title>
        <authorList>
            <person name="Fukushima K."/>
        </authorList>
    </citation>
    <scope>NUCLEOTIDE SEQUENCE</scope>
    <source>
        <strain evidence="3">SING2019-196</strain>
    </source>
</reference>
<feature type="region of interest" description="Disordered" evidence="1">
    <location>
        <begin position="238"/>
        <end position="287"/>
    </location>
</feature>
<dbReference type="Proteomes" id="UP001279734">
    <property type="component" value="Unassembled WGS sequence"/>
</dbReference>
<accession>A0AAD3T9Y8</accession>
<organism evidence="3 4">
    <name type="scientific">Nepenthes gracilis</name>
    <name type="common">Slender pitcher plant</name>
    <dbReference type="NCBI Taxonomy" id="150966"/>
    <lineage>
        <taxon>Eukaryota</taxon>
        <taxon>Viridiplantae</taxon>
        <taxon>Streptophyta</taxon>
        <taxon>Embryophyta</taxon>
        <taxon>Tracheophyta</taxon>
        <taxon>Spermatophyta</taxon>
        <taxon>Magnoliopsida</taxon>
        <taxon>eudicotyledons</taxon>
        <taxon>Gunneridae</taxon>
        <taxon>Pentapetalae</taxon>
        <taxon>Caryophyllales</taxon>
        <taxon>Nepenthaceae</taxon>
        <taxon>Nepenthes</taxon>
    </lineage>
</organism>
<evidence type="ECO:0000256" key="2">
    <source>
        <dbReference type="SAM" id="Phobius"/>
    </source>
</evidence>
<dbReference type="AlphaFoldDB" id="A0AAD3T9Y8"/>
<feature type="transmembrane region" description="Helical" evidence="2">
    <location>
        <begin position="122"/>
        <end position="146"/>
    </location>
</feature>
<dbReference type="EMBL" id="BSYO01000029">
    <property type="protein sequence ID" value="GMH25389.1"/>
    <property type="molecule type" value="Genomic_DNA"/>
</dbReference>
<feature type="transmembrane region" description="Helical" evidence="2">
    <location>
        <begin position="152"/>
        <end position="178"/>
    </location>
</feature>
<feature type="compositionally biased region" description="Polar residues" evidence="1">
    <location>
        <begin position="256"/>
        <end position="280"/>
    </location>
</feature>
<proteinExistence type="predicted"/>
<keyword evidence="4" id="KW-1185">Reference proteome</keyword>
<evidence type="ECO:0000313" key="4">
    <source>
        <dbReference type="Proteomes" id="UP001279734"/>
    </source>
</evidence>
<sequence length="312" mass="34331">MLDICLLSPSAVMQQCMRCMALISRYGLGLCAIAGLSMFYLISGLFRLMCLPSRRSGLYAFSIYVTRYGLPNFGELMLWADLSMNLPASTPSPNAEAAIERSLTADSGMKERIDAEKADDPIFCAVVIWVVLNFWLTGSVLMMLVWSTFCWFYSSSLGVGCSICIAPHMPFTAAASFLNNRRCQLNVLYLFAAGSLSQVSKGGEELHYKSIKGLFQPEAHRRWNPAITNQDLREITLNIPGHGKSSPKKPHTPTKQNTQPTASALRTGPSQLTVDSSTRRTAGRKHRHLASAADLVYMALQELQKGQHGNTG</sequence>
<keyword evidence="2" id="KW-0812">Transmembrane</keyword>
<evidence type="ECO:0000313" key="3">
    <source>
        <dbReference type="EMBL" id="GMH25389.1"/>
    </source>
</evidence>
<keyword evidence="2" id="KW-1133">Transmembrane helix</keyword>
<evidence type="ECO:0000256" key="1">
    <source>
        <dbReference type="SAM" id="MobiDB-lite"/>
    </source>
</evidence>